<evidence type="ECO:0000313" key="7">
    <source>
        <dbReference type="EMBL" id="KAF5318611.1"/>
    </source>
</evidence>
<dbReference type="SUPFAM" id="SSF53720">
    <property type="entry name" value="ALDH-like"/>
    <property type="match status" value="1"/>
</dbReference>
<dbReference type="Proteomes" id="UP000567179">
    <property type="component" value="Unassembled WGS sequence"/>
</dbReference>
<dbReference type="AlphaFoldDB" id="A0A8H5F004"/>
<comment type="similarity">
    <text evidence="1 5">Belongs to the aldehyde dehydrogenase family.</text>
</comment>
<sequence>MVHLTNLFIDGKWVPASTGEMFEVHNPYSGAVVGHAASASGADCTAAVDAAARAFKTWELTTPTTRRDLFLKAADLFLTPKYIKKIHEAMSEEVSAAAYWSAFNQLVSVNLLRTSANMVNLLTGDAYPSGSVPGAQVLAQRRAQGVIFGIAPWNAPVALSIRAILVPIMCGNTTIMKCSEVSPKSQAIVVEAFEEAGFPPGVLNFISMSREAAPALTAEIIGNVHVRTINFTGSDRVGKIIAAEAAKYLKPCILELGGKAPAVILNDANVGEAAKALAWGAMANSGQICMSTERVIIQSAVADQLISEIKNFVDQLKSGNLNEQGVSLGALFAESSADTIVAMIKEAEASGAEIVAGDVSRQRSVLAPHLVKNVKPGMRLWDKESFGPVIAFTIVETVDEAVDMANATEYSLSASVWTNDIYKGQQVASRIRAGVTNVNGTTVHSEPIDGLLGLGGASGYGRFHVENFTDKRVIVTHPLGRTYPLFS</sequence>
<evidence type="ECO:0000256" key="5">
    <source>
        <dbReference type="RuleBase" id="RU003345"/>
    </source>
</evidence>
<reference evidence="7 8" key="1">
    <citation type="journal article" date="2020" name="ISME J.">
        <title>Uncovering the hidden diversity of litter-decomposition mechanisms in mushroom-forming fungi.</title>
        <authorList>
            <person name="Floudas D."/>
            <person name="Bentzer J."/>
            <person name="Ahren D."/>
            <person name="Johansson T."/>
            <person name="Persson P."/>
            <person name="Tunlid A."/>
        </authorList>
    </citation>
    <scope>NUCLEOTIDE SEQUENCE [LARGE SCALE GENOMIC DNA]</scope>
    <source>
        <strain evidence="7 8">CBS 101986</strain>
    </source>
</reference>
<evidence type="ECO:0000259" key="6">
    <source>
        <dbReference type="Pfam" id="PF00171"/>
    </source>
</evidence>
<evidence type="ECO:0000313" key="8">
    <source>
        <dbReference type="Proteomes" id="UP000567179"/>
    </source>
</evidence>
<dbReference type="InterPro" id="IPR016161">
    <property type="entry name" value="Ald_DH/histidinol_DH"/>
</dbReference>
<dbReference type="PROSITE" id="PS00687">
    <property type="entry name" value="ALDEHYDE_DEHYDR_GLU"/>
    <property type="match status" value="1"/>
</dbReference>
<proteinExistence type="inferred from homology"/>
<keyword evidence="8" id="KW-1185">Reference proteome</keyword>
<organism evidence="7 8">
    <name type="scientific">Psilocybe cf. subviscida</name>
    <dbReference type="NCBI Taxonomy" id="2480587"/>
    <lineage>
        <taxon>Eukaryota</taxon>
        <taxon>Fungi</taxon>
        <taxon>Dikarya</taxon>
        <taxon>Basidiomycota</taxon>
        <taxon>Agaricomycotina</taxon>
        <taxon>Agaricomycetes</taxon>
        <taxon>Agaricomycetidae</taxon>
        <taxon>Agaricales</taxon>
        <taxon>Agaricineae</taxon>
        <taxon>Strophariaceae</taxon>
        <taxon>Psilocybe</taxon>
    </lineage>
</organism>
<dbReference type="EMBL" id="JAACJJ010000030">
    <property type="protein sequence ID" value="KAF5318611.1"/>
    <property type="molecule type" value="Genomic_DNA"/>
</dbReference>
<evidence type="ECO:0000256" key="1">
    <source>
        <dbReference type="ARBA" id="ARBA00009986"/>
    </source>
</evidence>
<dbReference type="Gene3D" id="3.40.605.10">
    <property type="entry name" value="Aldehyde Dehydrogenase, Chain A, domain 1"/>
    <property type="match status" value="1"/>
</dbReference>
<evidence type="ECO:0000256" key="4">
    <source>
        <dbReference type="PROSITE-ProRule" id="PRU10007"/>
    </source>
</evidence>
<dbReference type="PANTHER" id="PTHR42986:SF1">
    <property type="entry name" value="BENZALDEHYDE DEHYDROGENASE YFMT"/>
    <property type="match status" value="1"/>
</dbReference>
<protein>
    <recommendedName>
        <fullName evidence="6">Aldehyde dehydrogenase domain-containing protein</fullName>
    </recommendedName>
</protein>
<dbReference type="Gene3D" id="3.40.309.10">
    <property type="entry name" value="Aldehyde Dehydrogenase, Chain A, domain 2"/>
    <property type="match status" value="1"/>
</dbReference>
<accession>A0A8H5F004</accession>
<dbReference type="Pfam" id="PF00171">
    <property type="entry name" value="Aldedh"/>
    <property type="match status" value="1"/>
</dbReference>
<evidence type="ECO:0000256" key="2">
    <source>
        <dbReference type="ARBA" id="ARBA00023002"/>
    </source>
</evidence>
<name>A0A8H5F004_9AGAR</name>
<dbReference type="GO" id="GO:0016620">
    <property type="term" value="F:oxidoreductase activity, acting on the aldehyde or oxo group of donors, NAD or NADP as acceptor"/>
    <property type="evidence" value="ECO:0007669"/>
    <property type="project" value="InterPro"/>
</dbReference>
<gene>
    <name evidence="7" type="ORF">D9619_010776</name>
</gene>
<feature type="active site" evidence="4">
    <location>
        <position position="255"/>
    </location>
</feature>
<keyword evidence="3" id="KW-0520">NAD</keyword>
<feature type="domain" description="Aldehyde dehydrogenase" evidence="6">
    <location>
        <begin position="13"/>
        <end position="469"/>
    </location>
</feature>
<dbReference type="InterPro" id="IPR029510">
    <property type="entry name" value="Ald_DH_CS_GLU"/>
</dbReference>
<dbReference type="InterPro" id="IPR015590">
    <property type="entry name" value="Aldehyde_DH_dom"/>
</dbReference>
<evidence type="ECO:0000256" key="3">
    <source>
        <dbReference type="ARBA" id="ARBA00023027"/>
    </source>
</evidence>
<comment type="caution">
    <text evidence="7">The sequence shown here is derived from an EMBL/GenBank/DDBJ whole genome shotgun (WGS) entry which is preliminary data.</text>
</comment>
<dbReference type="InterPro" id="IPR016163">
    <property type="entry name" value="Ald_DH_C"/>
</dbReference>
<dbReference type="PANTHER" id="PTHR42986">
    <property type="entry name" value="BENZALDEHYDE DEHYDROGENASE YFMT"/>
    <property type="match status" value="1"/>
</dbReference>
<dbReference type="OrthoDB" id="310895at2759"/>
<keyword evidence="2 5" id="KW-0560">Oxidoreductase</keyword>
<dbReference type="InterPro" id="IPR016162">
    <property type="entry name" value="Ald_DH_N"/>
</dbReference>